<name>A0AAV3RIU8_LITER</name>
<organism evidence="2 3">
    <name type="scientific">Lithospermum erythrorhizon</name>
    <name type="common">Purple gromwell</name>
    <name type="synonym">Lithospermum officinale var. erythrorhizon</name>
    <dbReference type="NCBI Taxonomy" id="34254"/>
    <lineage>
        <taxon>Eukaryota</taxon>
        <taxon>Viridiplantae</taxon>
        <taxon>Streptophyta</taxon>
        <taxon>Embryophyta</taxon>
        <taxon>Tracheophyta</taxon>
        <taxon>Spermatophyta</taxon>
        <taxon>Magnoliopsida</taxon>
        <taxon>eudicotyledons</taxon>
        <taxon>Gunneridae</taxon>
        <taxon>Pentapetalae</taxon>
        <taxon>asterids</taxon>
        <taxon>lamiids</taxon>
        <taxon>Boraginales</taxon>
        <taxon>Boraginaceae</taxon>
        <taxon>Boraginoideae</taxon>
        <taxon>Lithospermeae</taxon>
        <taxon>Lithospermum</taxon>
    </lineage>
</organism>
<accession>A0AAV3RIU8</accession>
<feature type="region of interest" description="Disordered" evidence="1">
    <location>
        <begin position="1"/>
        <end position="36"/>
    </location>
</feature>
<evidence type="ECO:0000313" key="2">
    <source>
        <dbReference type="EMBL" id="GAA0175011.1"/>
    </source>
</evidence>
<dbReference type="Proteomes" id="UP001454036">
    <property type="component" value="Unassembled WGS sequence"/>
</dbReference>
<keyword evidence="3" id="KW-1185">Reference proteome</keyword>
<dbReference type="AlphaFoldDB" id="A0AAV3RIU8"/>
<sequence length="67" mass="7866">MAGQPAPADWRGLPDLSQRKRAAGEGTGTRRPERWRQKRWHRILSRRRAERWQRSRGCRTAAEEVAT</sequence>
<reference evidence="2 3" key="1">
    <citation type="submission" date="2024-01" db="EMBL/GenBank/DDBJ databases">
        <title>The complete chloroplast genome sequence of Lithospermum erythrorhizon: insights into the phylogenetic relationship among Boraginaceae species and the maternal lineages of purple gromwells.</title>
        <authorList>
            <person name="Okada T."/>
            <person name="Watanabe K."/>
        </authorList>
    </citation>
    <scope>NUCLEOTIDE SEQUENCE [LARGE SCALE GENOMIC DNA]</scope>
</reference>
<protein>
    <submittedName>
        <fullName evidence="2">Uncharacterized protein</fullName>
    </submittedName>
</protein>
<evidence type="ECO:0000313" key="3">
    <source>
        <dbReference type="Proteomes" id="UP001454036"/>
    </source>
</evidence>
<comment type="caution">
    <text evidence="2">The sequence shown here is derived from an EMBL/GenBank/DDBJ whole genome shotgun (WGS) entry which is preliminary data.</text>
</comment>
<gene>
    <name evidence="2" type="ORF">LIER_43991</name>
</gene>
<proteinExistence type="predicted"/>
<dbReference type="EMBL" id="BAABME010042978">
    <property type="protein sequence ID" value="GAA0175011.1"/>
    <property type="molecule type" value="Genomic_DNA"/>
</dbReference>
<evidence type="ECO:0000256" key="1">
    <source>
        <dbReference type="SAM" id="MobiDB-lite"/>
    </source>
</evidence>